<proteinExistence type="predicted"/>
<name>A0ABY2SYY2_9BACI</name>
<evidence type="ECO:0000313" key="2">
    <source>
        <dbReference type="EMBL" id="TKI48067.1"/>
    </source>
</evidence>
<keyword evidence="1" id="KW-0732">Signal</keyword>
<evidence type="ECO:0000256" key="1">
    <source>
        <dbReference type="SAM" id="SignalP"/>
    </source>
</evidence>
<dbReference type="Proteomes" id="UP000308330">
    <property type="component" value="Unassembled WGS sequence"/>
</dbReference>
<sequence length="139" mass="15453">MQTKKIISGVLLGLSLTLSGALISSAEEIDSSAEEIEEIEEIDSSAEEIDNNIENIKIGIDSEFSQNNEVITPYAVHERWVSGIEKVYYKASEVEQQVYYWSGDWGGILNLVSTKPGYNPLTGKSTVIGIYEGWIHPRK</sequence>
<comment type="caution">
    <text evidence="2">The sequence shown here is derived from an EMBL/GenBank/DDBJ whole genome shotgun (WGS) entry which is preliminary data.</text>
</comment>
<dbReference type="RefSeq" id="WP_108029661.1">
    <property type="nucleotide sequence ID" value="NZ_PYUE01000001.1"/>
</dbReference>
<feature type="chain" id="PRO_5046721123" evidence="1">
    <location>
        <begin position="27"/>
        <end position="139"/>
    </location>
</feature>
<evidence type="ECO:0000313" key="3">
    <source>
        <dbReference type="Proteomes" id="UP000308330"/>
    </source>
</evidence>
<reference evidence="2 3" key="1">
    <citation type="submission" date="2019-04" db="EMBL/GenBank/DDBJ databases">
        <title>Lysinibacillus genome sequencing.</title>
        <authorList>
            <person name="Dunlap C."/>
        </authorList>
    </citation>
    <scope>NUCLEOTIDE SEQUENCE [LARGE SCALE GENOMIC DNA]</scope>
    <source>
        <strain evidence="2 3">KCTC 33042</strain>
    </source>
</reference>
<organism evidence="2 3">
    <name type="scientific">Lysinibacillus tabacifolii</name>
    <dbReference type="NCBI Taxonomy" id="1173107"/>
    <lineage>
        <taxon>Bacteria</taxon>
        <taxon>Bacillati</taxon>
        <taxon>Bacillota</taxon>
        <taxon>Bacilli</taxon>
        <taxon>Bacillales</taxon>
        <taxon>Bacillaceae</taxon>
        <taxon>Lysinibacillus</taxon>
    </lineage>
</organism>
<gene>
    <name evidence="2" type="ORF">FC748_10530</name>
</gene>
<keyword evidence="3" id="KW-1185">Reference proteome</keyword>
<feature type="signal peptide" evidence="1">
    <location>
        <begin position="1"/>
        <end position="26"/>
    </location>
</feature>
<accession>A0ABY2SYY2</accession>
<dbReference type="EMBL" id="SZPT01000002">
    <property type="protein sequence ID" value="TKI48067.1"/>
    <property type="molecule type" value="Genomic_DNA"/>
</dbReference>
<protein>
    <submittedName>
        <fullName evidence="2">Uncharacterized protein</fullName>
    </submittedName>
</protein>